<feature type="domain" description="RDD" evidence="8">
    <location>
        <begin position="316"/>
        <end position="438"/>
    </location>
</feature>
<name>A0A1M4X1J6_9GAMM</name>
<reference evidence="10" key="1">
    <citation type="submission" date="2016-11" db="EMBL/GenBank/DDBJ databases">
        <authorList>
            <person name="Varghese N."/>
            <person name="Submissions S."/>
        </authorList>
    </citation>
    <scope>NUCLEOTIDE SEQUENCE [LARGE SCALE GENOMIC DNA]</scope>
    <source>
        <strain evidence="10">CGMCC 1.7063</strain>
    </source>
</reference>
<evidence type="ECO:0000256" key="5">
    <source>
        <dbReference type="ARBA" id="ARBA00023186"/>
    </source>
</evidence>
<keyword evidence="5" id="KW-0143">Chaperone</keyword>
<keyword evidence="4 7" id="KW-0472">Membrane</keyword>
<dbReference type="Gene3D" id="1.10.287.110">
    <property type="entry name" value="DnaJ domain"/>
    <property type="match status" value="1"/>
</dbReference>
<feature type="transmembrane region" description="Helical" evidence="7">
    <location>
        <begin position="405"/>
        <end position="428"/>
    </location>
</feature>
<dbReference type="EMBL" id="FQVA01000001">
    <property type="protein sequence ID" value="SHE87257.1"/>
    <property type="molecule type" value="Genomic_DNA"/>
</dbReference>
<feature type="region of interest" description="Disordered" evidence="6">
    <location>
        <begin position="49"/>
        <end position="132"/>
    </location>
</feature>
<evidence type="ECO:0000313" key="10">
    <source>
        <dbReference type="Proteomes" id="UP000184170"/>
    </source>
</evidence>
<dbReference type="Pfam" id="PF06271">
    <property type="entry name" value="RDD"/>
    <property type="match status" value="1"/>
</dbReference>
<dbReference type="GO" id="GO:0016020">
    <property type="term" value="C:membrane"/>
    <property type="evidence" value="ECO:0007669"/>
    <property type="project" value="UniProtKB-SubCell"/>
</dbReference>
<dbReference type="InterPro" id="IPR010432">
    <property type="entry name" value="RDD"/>
</dbReference>
<evidence type="ECO:0000256" key="1">
    <source>
        <dbReference type="ARBA" id="ARBA00004141"/>
    </source>
</evidence>
<evidence type="ECO:0000259" key="8">
    <source>
        <dbReference type="Pfam" id="PF06271"/>
    </source>
</evidence>
<dbReference type="OrthoDB" id="5524449at2"/>
<evidence type="ECO:0000256" key="3">
    <source>
        <dbReference type="ARBA" id="ARBA00022989"/>
    </source>
</evidence>
<dbReference type="AlphaFoldDB" id="A0A1M4X1J6"/>
<dbReference type="SUPFAM" id="SSF46565">
    <property type="entry name" value="Chaperone J-domain"/>
    <property type="match status" value="1"/>
</dbReference>
<dbReference type="STRING" id="494016.SAMN04487965_0836"/>
<dbReference type="Proteomes" id="UP000184170">
    <property type="component" value="Unassembled WGS sequence"/>
</dbReference>
<evidence type="ECO:0000256" key="7">
    <source>
        <dbReference type="SAM" id="Phobius"/>
    </source>
</evidence>
<comment type="subcellular location">
    <subcellularLocation>
        <location evidence="1">Membrane</location>
        <topology evidence="1">Multi-pass membrane protein</topology>
    </subcellularLocation>
</comment>
<feature type="compositionally biased region" description="Polar residues" evidence="6">
    <location>
        <begin position="53"/>
        <end position="88"/>
    </location>
</feature>
<evidence type="ECO:0000256" key="6">
    <source>
        <dbReference type="SAM" id="MobiDB-lite"/>
    </source>
</evidence>
<accession>A0A1M4X1J6</accession>
<organism evidence="9 10">
    <name type="scientific">Microbulbifer donghaiensis</name>
    <dbReference type="NCBI Taxonomy" id="494016"/>
    <lineage>
        <taxon>Bacteria</taxon>
        <taxon>Pseudomonadati</taxon>
        <taxon>Pseudomonadota</taxon>
        <taxon>Gammaproteobacteria</taxon>
        <taxon>Cellvibrionales</taxon>
        <taxon>Microbulbiferaceae</taxon>
        <taxon>Microbulbifer</taxon>
    </lineage>
</organism>
<dbReference type="InterPro" id="IPR036869">
    <property type="entry name" value="J_dom_sf"/>
</dbReference>
<feature type="transmembrane region" description="Helical" evidence="7">
    <location>
        <begin position="317"/>
        <end position="342"/>
    </location>
</feature>
<dbReference type="InterPro" id="IPR001623">
    <property type="entry name" value="DnaJ_domain"/>
</dbReference>
<keyword evidence="10" id="KW-1185">Reference proteome</keyword>
<gene>
    <name evidence="9" type="ORF">SAMN04487965_0836</name>
</gene>
<evidence type="ECO:0000256" key="2">
    <source>
        <dbReference type="ARBA" id="ARBA00022692"/>
    </source>
</evidence>
<keyword evidence="3 7" id="KW-1133">Transmembrane helix</keyword>
<keyword evidence="2 7" id="KW-0812">Transmembrane</keyword>
<evidence type="ECO:0000256" key="4">
    <source>
        <dbReference type="ARBA" id="ARBA00023136"/>
    </source>
</evidence>
<feature type="transmembrane region" description="Helical" evidence="7">
    <location>
        <begin position="354"/>
        <end position="373"/>
    </location>
</feature>
<protein>
    <submittedName>
        <fullName evidence="9">Uncharacterized membrane protein YckC, RDD family</fullName>
    </submittedName>
</protein>
<evidence type="ECO:0000313" key="9">
    <source>
        <dbReference type="EMBL" id="SHE87257.1"/>
    </source>
</evidence>
<dbReference type="CDD" id="cd06257">
    <property type="entry name" value="DnaJ"/>
    <property type="match status" value="1"/>
</dbReference>
<sequence>MNPWAILGIEPCDDARAVKRAYAKQLKLTRPDEKPQEFQQLHAAYKQALNIAQKRSATEGSSHTAQPVESPQPDVSPQPGVSPQSIESPQPIESLLRDESPQPIENPLPERNAPAEPAGPVEASALGTEEIPDSTTVAVEILPESSEDQGAEQAQLQRAAAEAERQKRIDEYQRVLRQVELALQNDRLIGMEKTWHFLAESPYILEDEYNWNLGLGVFDRFARYNQQAPEKGRRGKYRPQVTANILNYCDHLFDWSGNRAYISREMDEGLADAIFTALQEPESGADPLQGVRGGRELVKQKDRVPEESLDQYYFGHLLARAFAVLLDLFLIYVTVGLATSVIMMKAMGKSEADANVTALALAILGYLLMAWLVESSPLQATPGKYLLGYRVTNREFRRIGYLHGFWRMVSFLLTLPLFKVGWLINCFLGGRLMHDRLSRSYVINFRKSREEYLRNLNS</sequence>
<proteinExistence type="predicted"/>
<dbReference type="RefSeq" id="WP_073271828.1">
    <property type="nucleotide sequence ID" value="NZ_FQVA01000001.1"/>
</dbReference>